<accession>A0AAV7WPL0</accession>
<evidence type="ECO:0000313" key="1">
    <source>
        <dbReference type="EMBL" id="KAJ1216022.1"/>
    </source>
</evidence>
<evidence type="ECO:0000313" key="2">
    <source>
        <dbReference type="Proteomes" id="UP001066276"/>
    </source>
</evidence>
<organism evidence="1 2">
    <name type="scientific">Pleurodeles waltl</name>
    <name type="common">Iberian ribbed newt</name>
    <dbReference type="NCBI Taxonomy" id="8319"/>
    <lineage>
        <taxon>Eukaryota</taxon>
        <taxon>Metazoa</taxon>
        <taxon>Chordata</taxon>
        <taxon>Craniata</taxon>
        <taxon>Vertebrata</taxon>
        <taxon>Euteleostomi</taxon>
        <taxon>Amphibia</taxon>
        <taxon>Batrachia</taxon>
        <taxon>Caudata</taxon>
        <taxon>Salamandroidea</taxon>
        <taxon>Salamandridae</taxon>
        <taxon>Pleurodelinae</taxon>
        <taxon>Pleurodeles</taxon>
    </lineage>
</organism>
<comment type="caution">
    <text evidence="1">The sequence shown here is derived from an EMBL/GenBank/DDBJ whole genome shotgun (WGS) entry which is preliminary data.</text>
</comment>
<dbReference type="AlphaFoldDB" id="A0AAV7WPL0"/>
<proteinExistence type="predicted"/>
<sequence length="114" mass="13063">MRLVASERKGESRTLWVLPERKEESFVLDTGFDGVVFEVVGELCVDDLLDDFRWEREEGDRTEVFEIVDVSLRFLEEGLDFSCFQLSGKLAVLKERLMILRSLGAMVTSALLKT</sequence>
<gene>
    <name evidence="1" type="ORF">NDU88_003628</name>
</gene>
<protein>
    <submittedName>
        <fullName evidence="1">Uncharacterized protein</fullName>
    </submittedName>
</protein>
<reference evidence="1" key="1">
    <citation type="journal article" date="2022" name="bioRxiv">
        <title>Sequencing and chromosome-scale assembly of the giantPleurodeles waltlgenome.</title>
        <authorList>
            <person name="Brown T."/>
            <person name="Elewa A."/>
            <person name="Iarovenko S."/>
            <person name="Subramanian E."/>
            <person name="Araus A.J."/>
            <person name="Petzold A."/>
            <person name="Susuki M."/>
            <person name="Suzuki K.-i.T."/>
            <person name="Hayashi T."/>
            <person name="Toyoda A."/>
            <person name="Oliveira C."/>
            <person name="Osipova E."/>
            <person name="Leigh N.D."/>
            <person name="Simon A."/>
            <person name="Yun M.H."/>
        </authorList>
    </citation>
    <scope>NUCLEOTIDE SEQUENCE</scope>
    <source>
        <strain evidence="1">20211129_DDA</strain>
        <tissue evidence="1">Liver</tissue>
    </source>
</reference>
<name>A0AAV7WPL0_PLEWA</name>
<dbReference type="Proteomes" id="UP001066276">
    <property type="component" value="Chromosome 1_1"/>
</dbReference>
<keyword evidence="2" id="KW-1185">Reference proteome</keyword>
<dbReference type="EMBL" id="JANPWB010000001">
    <property type="protein sequence ID" value="KAJ1216022.1"/>
    <property type="molecule type" value="Genomic_DNA"/>
</dbReference>